<accession>A0AAU9CYD9</accession>
<evidence type="ECO:0000313" key="1">
    <source>
        <dbReference type="EMBL" id="BCX87654.1"/>
    </source>
</evidence>
<protein>
    <submittedName>
        <fullName evidence="1">Uncharacterized protein</fullName>
    </submittedName>
</protein>
<organism evidence="1 2">
    <name type="scientific">Methylomarinovum tepidoasis</name>
    <dbReference type="NCBI Taxonomy" id="2840183"/>
    <lineage>
        <taxon>Bacteria</taxon>
        <taxon>Pseudomonadati</taxon>
        <taxon>Pseudomonadota</taxon>
        <taxon>Gammaproteobacteria</taxon>
        <taxon>Methylococcales</taxon>
        <taxon>Methylothermaceae</taxon>
        <taxon>Methylomarinovum</taxon>
    </lineage>
</organism>
<dbReference type="EMBL" id="AP024718">
    <property type="protein sequence ID" value="BCX87654.1"/>
    <property type="molecule type" value="Genomic_DNA"/>
</dbReference>
<name>A0AAU9CYD9_9GAMM</name>
<proteinExistence type="predicted"/>
<dbReference type="AlphaFoldDB" id="A0AAU9CYD9"/>
<evidence type="ECO:0000313" key="2">
    <source>
        <dbReference type="Proteomes" id="UP001321450"/>
    </source>
</evidence>
<sequence>MMTMDDSLLQRQVAEFLRRWPGLRVFCTQDGWIDNDTLSFEIQQANEREVLVAVRFEEILMEGSGCVAGREPCFGKLRLKLDADGSVRSAEPW</sequence>
<reference evidence="2" key="1">
    <citation type="journal article" date="2024" name="Int. J. Syst. Evol. Microbiol.">
        <title>Methylomarinovum tepidoasis sp. nov., a moderately thermophilic methanotroph of the family Methylothermaceae isolated from a deep-sea hydrothermal field.</title>
        <authorList>
            <person name="Hirayama H."/>
            <person name="Takaki Y."/>
            <person name="Abe M."/>
            <person name="Miyazaki M."/>
            <person name="Uematsu K."/>
            <person name="Matsui Y."/>
            <person name="Takai K."/>
        </authorList>
    </citation>
    <scope>NUCLEOTIDE SEQUENCE [LARGE SCALE GENOMIC DNA]</scope>
    <source>
        <strain evidence="2">IN45</strain>
    </source>
</reference>
<dbReference type="KEGG" id="meiy:MIN45_P0021"/>
<gene>
    <name evidence="1" type="ORF">MIN45_P0021</name>
</gene>
<keyword evidence="2" id="KW-1185">Reference proteome</keyword>
<dbReference type="Proteomes" id="UP001321450">
    <property type="component" value="Chromosome"/>
</dbReference>